<sequence length="38" mass="4490">MTIFGKPINHYQDCVIMLRSRKTFYKIHTYGGPCLSRN</sequence>
<accession>A0A0A9AW75</accession>
<reference evidence="1" key="1">
    <citation type="submission" date="2014-09" db="EMBL/GenBank/DDBJ databases">
        <authorList>
            <person name="Magalhaes I.L.F."/>
            <person name="Oliveira U."/>
            <person name="Santos F.R."/>
            <person name="Vidigal T.H.D.A."/>
            <person name="Brescovit A.D."/>
            <person name="Santos A.J."/>
        </authorList>
    </citation>
    <scope>NUCLEOTIDE SEQUENCE</scope>
    <source>
        <tissue evidence="1">Shoot tissue taken approximately 20 cm above the soil surface</tissue>
    </source>
</reference>
<proteinExistence type="predicted"/>
<protein>
    <submittedName>
        <fullName evidence="1">Uncharacterized protein</fullName>
    </submittedName>
</protein>
<reference evidence="1" key="2">
    <citation type="journal article" date="2015" name="Data Brief">
        <title>Shoot transcriptome of the giant reed, Arundo donax.</title>
        <authorList>
            <person name="Barrero R.A."/>
            <person name="Guerrero F.D."/>
            <person name="Moolhuijzen P."/>
            <person name="Goolsby J.A."/>
            <person name="Tidwell J."/>
            <person name="Bellgard S.E."/>
            <person name="Bellgard M.I."/>
        </authorList>
    </citation>
    <scope>NUCLEOTIDE SEQUENCE</scope>
    <source>
        <tissue evidence="1">Shoot tissue taken approximately 20 cm above the soil surface</tissue>
    </source>
</reference>
<dbReference type="EMBL" id="GBRH01243807">
    <property type="protein sequence ID" value="JAD54088.1"/>
    <property type="molecule type" value="Transcribed_RNA"/>
</dbReference>
<dbReference type="AlphaFoldDB" id="A0A0A9AW75"/>
<evidence type="ECO:0000313" key="1">
    <source>
        <dbReference type="EMBL" id="JAD54088.1"/>
    </source>
</evidence>
<organism evidence="1">
    <name type="scientific">Arundo donax</name>
    <name type="common">Giant reed</name>
    <name type="synonym">Donax arundinaceus</name>
    <dbReference type="NCBI Taxonomy" id="35708"/>
    <lineage>
        <taxon>Eukaryota</taxon>
        <taxon>Viridiplantae</taxon>
        <taxon>Streptophyta</taxon>
        <taxon>Embryophyta</taxon>
        <taxon>Tracheophyta</taxon>
        <taxon>Spermatophyta</taxon>
        <taxon>Magnoliopsida</taxon>
        <taxon>Liliopsida</taxon>
        <taxon>Poales</taxon>
        <taxon>Poaceae</taxon>
        <taxon>PACMAD clade</taxon>
        <taxon>Arundinoideae</taxon>
        <taxon>Arundineae</taxon>
        <taxon>Arundo</taxon>
    </lineage>
</organism>
<name>A0A0A9AW75_ARUDO</name>